<keyword evidence="12" id="KW-1185">Reference proteome</keyword>
<reference evidence="11 12" key="1">
    <citation type="journal article" date="2018" name="Sci. Rep.">
        <title>Raphidocelis subcapitata (=Pseudokirchneriella subcapitata) provides an insight into genome evolution and environmental adaptations in the Sphaeropleales.</title>
        <authorList>
            <person name="Suzuki S."/>
            <person name="Yamaguchi H."/>
            <person name="Nakajima N."/>
            <person name="Kawachi M."/>
        </authorList>
    </citation>
    <scope>NUCLEOTIDE SEQUENCE [LARGE SCALE GENOMIC DNA]</scope>
    <source>
        <strain evidence="11 12">NIES-35</strain>
    </source>
</reference>
<dbReference type="PANTHER" id="PTHR22851">
    <property type="entry name" value="U3 SMALL NUCLEOLAR RNA U3 SNORNA ASSOCIATED PROTEIN"/>
    <property type="match status" value="1"/>
</dbReference>
<comment type="similarity">
    <text evidence="2">Belongs to the WD repeat DCAF13/WDSOF1 family.</text>
</comment>
<evidence type="ECO:0000256" key="2">
    <source>
        <dbReference type="ARBA" id="ARBA00005649"/>
    </source>
</evidence>
<evidence type="ECO:0000256" key="3">
    <source>
        <dbReference type="ARBA" id="ARBA00021762"/>
    </source>
</evidence>
<dbReference type="GO" id="GO:0000462">
    <property type="term" value="P:maturation of SSU-rRNA from tricistronic rRNA transcript (SSU-rRNA, 5.8S rRNA, LSU-rRNA)"/>
    <property type="evidence" value="ECO:0007669"/>
    <property type="project" value="TreeGrafter"/>
</dbReference>
<dbReference type="Pfam" id="PF04158">
    <property type="entry name" value="Sof1"/>
    <property type="match status" value="1"/>
</dbReference>
<dbReference type="Pfam" id="PF00400">
    <property type="entry name" value="WD40"/>
    <property type="match status" value="4"/>
</dbReference>
<dbReference type="SUPFAM" id="SSF50978">
    <property type="entry name" value="WD40 repeat-like"/>
    <property type="match status" value="1"/>
</dbReference>
<gene>
    <name evidence="11" type="ORF">Rsub_06229</name>
</gene>
<evidence type="ECO:0000256" key="5">
    <source>
        <dbReference type="ARBA" id="ARBA00022737"/>
    </source>
</evidence>
<keyword evidence="5" id="KW-0677">Repeat</keyword>
<dbReference type="InterPro" id="IPR019775">
    <property type="entry name" value="WD40_repeat_CS"/>
</dbReference>
<dbReference type="PROSITE" id="PS50294">
    <property type="entry name" value="WD_REPEATS_REGION"/>
    <property type="match status" value="3"/>
</dbReference>
<evidence type="ECO:0000313" key="11">
    <source>
        <dbReference type="EMBL" id="GBF93980.1"/>
    </source>
</evidence>
<dbReference type="InterPro" id="IPR001680">
    <property type="entry name" value="WD40_rpt"/>
</dbReference>
<accession>A0A2V0P7Z8</accession>
<proteinExistence type="inferred from homology"/>
<dbReference type="GO" id="GO:0016567">
    <property type="term" value="P:protein ubiquitination"/>
    <property type="evidence" value="ECO:0007669"/>
    <property type="project" value="UniProtKB-UniPathway"/>
</dbReference>
<dbReference type="PANTHER" id="PTHR22851:SF0">
    <property type="entry name" value="DDB1- AND CUL4-ASSOCIATED FACTOR 13"/>
    <property type="match status" value="1"/>
</dbReference>
<evidence type="ECO:0000256" key="6">
    <source>
        <dbReference type="ARBA" id="ARBA00023242"/>
    </source>
</evidence>
<dbReference type="Gene3D" id="2.130.10.10">
    <property type="entry name" value="YVTN repeat-like/Quinoprotein amine dehydrogenase"/>
    <property type="match status" value="2"/>
</dbReference>
<dbReference type="PROSITE" id="PS00678">
    <property type="entry name" value="WD_REPEATS_1"/>
    <property type="match status" value="1"/>
</dbReference>
<dbReference type="FunCoup" id="A0A2V0P7Z8">
    <property type="interactions" value="2100"/>
</dbReference>
<dbReference type="STRING" id="307507.A0A2V0P7Z8"/>
<dbReference type="GO" id="GO:0032040">
    <property type="term" value="C:small-subunit processome"/>
    <property type="evidence" value="ECO:0007669"/>
    <property type="project" value="TreeGrafter"/>
</dbReference>
<dbReference type="Proteomes" id="UP000247498">
    <property type="component" value="Unassembled WGS sequence"/>
</dbReference>
<dbReference type="InterPro" id="IPR051733">
    <property type="entry name" value="WD_repeat_DCAF13/WDSOF1"/>
</dbReference>
<keyword evidence="4 9" id="KW-0853">WD repeat</keyword>
<evidence type="ECO:0000256" key="4">
    <source>
        <dbReference type="ARBA" id="ARBA00022574"/>
    </source>
</evidence>
<dbReference type="InterPro" id="IPR020472">
    <property type="entry name" value="WD40_PAC1"/>
</dbReference>
<dbReference type="PRINTS" id="PR00320">
    <property type="entry name" value="GPROTEINBRPT"/>
</dbReference>
<sequence length="449" mass="50338">MKVKVLNRNEEDFTRERAQDVKKVHRNYDPALHQFTKAHEYTRALNAAKLERVFAKPFVCALAHSDGITALARNPRKLNSLVAGSADGEIRIWDIPGERALRKLIGHSGAVRGIGFAPDGETCVSAGNDASVKLWKVPYAPFEAGDVCAEQGPVLEFQGKHAFRGVDHHWCRSTFATAGATVELWDHGRSEPIGSFSWGSDSVVSVRFNPAEPDIFASTGIDRAIALYDLRQGTPLRKLVMQTRCNALAWNPMEAFNFTVANEDCNLYSYDMRKLGTATCVHKDFVSAVIDVDYSPTGREFVAGSYDRSVRIFPFNGGHSREIYHTKRMQRIFSVRFSGDGAYVFSGSDDMNVRVWKADASAQLGVTLPREKHKQAYQKALVERYKHLPEIKKVVRHRNVPKPIYKAAKMRRAVQEADKRKLSNRIKHSAPGAVTVKPERKKKIVAEVE</sequence>
<dbReference type="CDD" id="cd00200">
    <property type="entry name" value="WD40"/>
    <property type="match status" value="1"/>
</dbReference>
<protein>
    <recommendedName>
        <fullName evidence="3">DDB1- and CUL4-associated factor 13</fullName>
    </recommendedName>
    <alternativeName>
        <fullName evidence="8">WD repeat and SOF domain-containing protein 1</fullName>
    </alternativeName>
</protein>
<dbReference type="InParanoid" id="A0A2V0P7Z8"/>
<feature type="repeat" description="WD" evidence="9">
    <location>
        <begin position="61"/>
        <end position="103"/>
    </location>
</feature>
<evidence type="ECO:0000259" key="10">
    <source>
        <dbReference type="Pfam" id="PF04158"/>
    </source>
</evidence>
<evidence type="ECO:0000256" key="1">
    <source>
        <dbReference type="ARBA" id="ARBA00004604"/>
    </source>
</evidence>
<dbReference type="InterPro" id="IPR007287">
    <property type="entry name" value="Sof1"/>
</dbReference>
<dbReference type="InterPro" id="IPR036322">
    <property type="entry name" value="WD40_repeat_dom_sf"/>
</dbReference>
<name>A0A2V0P7Z8_9CHLO</name>
<evidence type="ECO:0000256" key="9">
    <source>
        <dbReference type="PROSITE-ProRule" id="PRU00221"/>
    </source>
</evidence>
<comment type="subcellular location">
    <subcellularLocation>
        <location evidence="1">Nucleus</location>
        <location evidence="1">Nucleolus</location>
    </subcellularLocation>
</comment>
<comment type="caution">
    <text evidence="11">The sequence shown here is derived from an EMBL/GenBank/DDBJ whole genome shotgun (WGS) entry which is preliminary data.</text>
</comment>
<dbReference type="UniPathway" id="UPA00143"/>
<dbReference type="EMBL" id="BDRX01000046">
    <property type="protein sequence ID" value="GBF93980.1"/>
    <property type="molecule type" value="Genomic_DNA"/>
</dbReference>
<dbReference type="FunFam" id="2.130.10.10:FF:000132">
    <property type="entry name" value="DDB1- and CUL4-associated factor 13"/>
    <property type="match status" value="1"/>
</dbReference>
<dbReference type="AlphaFoldDB" id="A0A2V0P7Z8"/>
<keyword evidence="6" id="KW-0539">Nucleus</keyword>
<evidence type="ECO:0000256" key="8">
    <source>
        <dbReference type="ARBA" id="ARBA00032239"/>
    </source>
</evidence>
<keyword evidence="7" id="KW-0687">Ribonucleoprotein</keyword>
<organism evidence="11 12">
    <name type="scientific">Raphidocelis subcapitata</name>
    <dbReference type="NCBI Taxonomy" id="307507"/>
    <lineage>
        <taxon>Eukaryota</taxon>
        <taxon>Viridiplantae</taxon>
        <taxon>Chlorophyta</taxon>
        <taxon>core chlorophytes</taxon>
        <taxon>Chlorophyceae</taxon>
        <taxon>CS clade</taxon>
        <taxon>Sphaeropleales</taxon>
        <taxon>Selenastraceae</taxon>
        <taxon>Raphidocelis</taxon>
    </lineage>
</organism>
<evidence type="ECO:0000313" key="12">
    <source>
        <dbReference type="Proteomes" id="UP000247498"/>
    </source>
</evidence>
<dbReference type="PROSITE" id="PS50082">
    <property type="entry name" value="WD_REPEATS_2"/>
    <property type="match status" value="3"/>
</dbReference>
<feature type="repeat" description="WD" evidence="9">
    <location>
        <begin position="325"/>
        <end position="366"/>
    </location>
</feature>
<dbReference type="InterPro" id="IPR015943">
    <property type="entry name" value="WD40/YVTN_repeat-like_dom_sf"/>
</dbReference>
<dbReference type="OrthoDB" id="10249065at2759"/>
<dbReference type="SMART" id="SM00320">
    <property type="entry name" value="WD40"/>
    <property type="match status" value="7"/>
</dbReference>
<evidence type="ECO:0000256" key="7">
    <source>
        <dbReference type="ARBA" id="ARBA00023274"/>
    </source>
</evidence>
<feature type="repeat" description="WD" evidence="9">
    <location>
        <begin position="104"/>
        <end position="137"/>
    </location>
</feature>
<feature type="domain" description="Sof1-like protein" evidence="10">
    <location>
        <begin position="358"/>
        <end position="444"/>
    </location>
</feature>